<keyword evidence="14" id="KW-0066">ATP synthesis</keyword>
<keyword evidence="12 15" id="KW-0496">Mitochondrion</keyword>
<dbReference type="InterPro" id="IPR008688">
    <property type="entry name" value="ATP_synth_Bsub_B/MI25"/>
</dbReference>
<evidence type="ECO:0000256" key="13">
    <source>
        <dbReference type="ARBA" id="ARBA00023136"/>
    </source>
</evidence>
<evidence type="ECO:0000256" key="8">
    <source>
        <dbReference type="ARBA" id="ARBA00022692"/>
    </source>
</evidence>
<evidence type="ECO:0000256" key="6">
    <source>
        <dbReference type="ARBA" id="ARBA00022448"/>
    </source>
</evidence>
<comment type="subcellular location">
    <subcellularLocation>
        <location evidence="2">Mitochondrion membrane</location>
        <topology evidence="2">Single-pass membrane protein</topology>
    </subcellularLocation>
</comment>
<dbReference type="Pfam" id="PF05405">
    <property type="entry name" value="Mt_ATP-synt_B"/>
    <property type="match status" value="1"/>
</dbReference>
<keyword evidence="8" id="KW-0812">Transmembrane</keyword>
<keyword evidence="10" id="KW-1133">Transmembrane helix</keyword>
<dbReference type="RefSeq" id="YP_006234311.1">
    <property type="nucleotide sequence ID" value="NC_017755.1"/>
</dbReference>
<evidence type="ECO:0000256" key="5">
    <source>
        <dbReference type="ARBA" id="ARBA00017388"/>
    </source>
</evidence>
<evidence type="ECO:0000256" key="12">
    <source>
        <dbReference type="ARBA" id="ARBA00023128"/>
    </source>
</evidence>
<dbReference type="PANTHER" id="PTHR37774">
    <property type="entry name" value="ATP SYNTHASE PROTEIN MI25-RELATED"/>
    <property type="match status" value="1"/>
</dbReference>
<evidence type="ECO:0000256" key="14">
    <source>
        <dbReference type="ARBA" id="ARBA00023310"/>
    </source>
</evidence>
<comment type="similarity">
    <text evidence="3">Belongs to the ATPase protein MI25 family.</text>
</comment>
<proteinExistence type="inferred from homology"/>
<dbReference type="GeneID" id="12354490"/>
<gene>
    <name evidence="15" type="primary">atp4</name>
    <name evidence="15" type="ORF">HusqMp70</name>
</gene>
<dbReference type="GO" id="GO:0045259">
    <property type="term" value="C:proton-transporting ATP synthase complex"/>
    <property type="evidence" value="ECO:0007669"/>
    <property type="project" value="UniProtKB-KW"/>
</dbReference>
<dbReference type="GO" id="GO:0015078">
    <property type="term" value="F:proton transmembrane transporter activity"/>
    <property type="evidence" value="ECO:0007669"/>
    <property type="project" value="InterPro"/>
</dbReference>
<evidence type="ECO:0000256" key="7">
    <source>
        <dbReference type="ARBA" id="ARBA00022547"/>
    </source>
</evidence>
<accession>H9M7Z5</accession>
<dbReference type="GO" id="GO:0031966">
    <property type="term" value="C:mitochondrial membrane"/>
    <property type="evidence" value="ECO:0007669"/>
    <property type="project" value="UniProtKB-SubCell"/>
</dbReference>
<dbReference type="PANTHER" id="PTHR37774:SF4">
    <property type="entry name" value="ATP SYNTHASE PROTEIN MI25"/>
    <property type="match status" value="1"/>
</dbReference>
<evidence type="ECO:0000256" key="2">
    <source>
        <dbReference type="ARBA" id="ARBA00004304"/>
    </source>
</evidence>
<keyword evidence="11" id="KW-0406">Ion transport</keyword>
<evidence type="ECO:0000256" key="3">
    <source>
        <dbReference type="ARBA" id="ARBA00009281"/>
    </source>
</evidence>
<dbReference type="GO" id="GO:0015986">
    <property type="term" value="P:proton motive force-driven ATP synthesis"/>
    <property type="evidence" value="ECO:0007669"/>
    <property type="project" value="InterPro"/>
</dbReference>
<organism evidence="15">
    <name type="scientific">Phlegmariurus squarrosus</name>
    <name type="common">Rock tassel fern</name>
    <name type="synonym">Lycopodium squarrosum</name>
    <dbReference type="NCBI Taxonomy" id="73615"/>
    <lineage>
        <taxon>Eukaryota</taxon>
        <taxon>Viridiplantae</taxon>
        <taxon>Streptophyta</taxon>
        <taxon>Embryophyta</taxon>
        <taxon>Tracheophyta</taxon>
        <taxon>Lycopodiopsida</taxon>
        <taxon>Lycopodiales</taxon>
        <taxon>Lycopodiaceae</taxon>
        <taxon>Huperzioideae</taxon>
        <taxon>Phlegmariurus</taxon>
    </lineage>
</organism>
<comment type="function">
    <text evidence="1">This is one of the chains of the nonenzymatic component (CF(0) subunit) of the mitochondrial ATPase complex.</text>
</comment>
<keyword evidence="7" id="KW-0138">CF(0)</keyword>
<sequence>MRELVIFAISILSVSSPKQILIYNEEIVVALSFVLFVIFSQKTFGETFKATLEARSEAILSELQHLMSSQEALWSESKKQHELRSISLRSSTQMIGESCINNMVTRCAPKCKQTVQAALGQQIELQLKTLLAMKEHYSRIRFQDKIVTCFRFSVDDEFRFSKLRKHQSKLVQQSMVLLQRKKHNENTNEL</sequence>
<comment type="subunit">
    <text evidence="4">F-type ATPases have 2 components, CF(1) - the catalytic core - and CF(0) - the membrane proton channel. CF(1) has five subunits: alpha(3), beta(3), gamma(1), delta(1), epsilon(1). CF(0) has three main subunits: a, b and c.</text>
</comment>
<evidence type="ECO:0000256" key="10">
    <source>
        <dbReference type="ARBA" id="ARBA00022989"/>
    </source>
</evidence>
<keyword evidence="13" id="KW-0472">Membrane</keyword>
<reference evidence="15" key="1">
    <citation type="journal article" date="2012" name="PLoS ONE">
        <title>The Mitochondrial Genome of the Lycophyte Huperzia squarrosa: The Most Archaic Form in Vascular Plants.</title>
        <authorList>
            <person name="Liu Y."/>
            <person name="Wang B."/>
            <person name="Cui P."/>
            <person name="Li L."/>
            <person name="Xue J.Y."/>
            <person name="Yu J."/>
            <person name="Qiu Y.L."/>
        </authorList>
    </citation>
    <scope>NUCLEOTIDE SEQUENCE</scope>
</reference>
<protein>
    <recommendedName>
        <fullName evidence="5">ATP synthase protein MI25</fullName>
    </recommendedName>
</protein>
<keyword evidence="9" id="KW-0375">Hydrogen ion transport</keyword>
<dbReference type="AlphaFoldDB" id="H9M7Z5"/>
<geneLocation type="mitochondrion" evidence="15"/>
<evidence type="ECO:0000256" key="4">
    <source>
        <dbReference type="ARBA" id="ARBA00011648"/>
    </source>
</evidence>
<name>H9M7Z5_PHLSQ</name>
<dbReference type="InterPro" id="IPR044988">
    <property type="entry name" value="MI25_plants"/>
</dbReference>
<evidence type="ECO:0000256" key="11">
    <source>
        <dbReference type="ARBA" id="ARBA00023065"/>
    </source>
</evidence>
<keyword evidence="6" id="KW-0813">Transport</keyword>
<dbReference type="EMBL" id="JQ002659">
    <property type="protein sequence ID" value="AEV55702.1"/>
    <property type="molecule type" value="Genomic_DNA"/>
</dbReference>
<evidence type="ECO:0000313" key="15">
    <source>
        <dbReference type="EMBL" id="AEV55702.1"/>
    </source>
</evidence>
<evidence type="ECO:0000256" key="1">
    <source>
        <dbReference type="ARBA" id="ARBA00003096"/>
    </source>
</evidence>
<evidence type="ECO:0000256" key="9">
    <source>
        <dbReference type="ARBA" id="ARBA00022781"/>
    </source>
</evidence>